<feature type="domain" description="Beta-hexosaminidase bacterial type N-terminal" evidence="9">
    <location>
        <begin position="27"/>
        <end position="140"/>
    </location>
</feature>
<dbReference type="InterPro" id="IPR017853">
    <property type="entry name" value="GH"/>
</dbReference>
<proteinExistence type="inferred from homology"/>
<comment type="caution">
    <text evidence="10">The sequence shown here is derived from an EMBL/GenBank/DDBJ whole genome shotgun (WGS) entry which is preliminary data.</text>
</comment>
<dbReference type="Pfam" id="PF00728">
    <property type="entry name" value="Glyco_hydro_20"/>
    <property type="match status" value="1"/>
</dbReference>
<dbReference type="Proteomes" id="UP000236000">
    <property type="component" value="Unassembled WGS sequence"/>
</dbReference>
<dbReference type="GO" id="GO:0005975">
    <property type="term" value="P:carbohydrate metabolic process"/>
    <property type="evidence" value="ECO:0007669"/>
    <property type="project" value="InterPro"/>
</dbReference>
<evidence type="ECO:0000313" key="11">
    <source>
        <dbReference type="Proteomes" id="UP000236000"/>
    </source>
</evidence>
<feature type="signal peptide" evidence="7">
    <location>
        <begin position="1"/>
        <end position="24"/>
    </location>
</feature>
<dbReference type="Pfam" id="PF02838">
    <property type="entry name" value="Glyco_hydro_20b"/>
    <property type="match status" value="1"/>
</dbReference>
<dbReference type="SUPFAM" id="SSF51445">
    <property type="entry name" value="(Trans)glycosidases"/>
    <property type="match status" value="1"/>
</dbReference>
<comment type="catalytic activity">
    <reaction evidence="1">
        <text>Hydrolysis of terminal non-reducing N-acetyl-D-hexosamine residues in N-acetyl-beta-D-hexosaminides.</text>
        <dbReference type="EC" id="3.2.1.52"/>
    </reaction>
</comment>
<keyword evidence="5" id="KW-0326">Glycosidase</keyword>
<evidence type="ECO:0000259" key="8">
    <source>
        <dbReference type="Pfam" id="PF00728"/>
    </source>
</evidence>
<evidence type="ECO:0000256" key="6">
    <source>
        <dbReference type="PIRSR" id="PIRSR625705-1"/>
    </source>
</evidence>
<name>A0A2N8HCI6_9BACT</name>
<dbReference type="GO" id="GO:0030203">
    <property type="term" value="P:glycosaminoglycan metabolic process"/>
    <property type="evidence" value="ECO:0007669"/>
    <property type="project" value="TreeGrafter"/>
</dbReference>
<dbReference type="Gene3D" id="3.20.20.80">
    <property type="entry name" value="Glycosidases"/>
    <property type="match status" value="1"/>
</dbReference>
<dbReference type="GO" id="GO:0016020">
    <property type="term" value="C:membrane"/>
    <property type="evidence" value="ECO:0007669"/>
    <property type="project" value="TreeGrafter"/>
</dbReference>
<gene>
    <name evidence="10" type="ORF">CXU22_07405</name>
</gene>
<comment type="similarity">
    <text evidence="2">Belongs to the glycosyl hydrolase 20 family.</text>
</comment>
<evidence type="ECO:0000259" key="9">
    <source>
        <dbReference type="Pfam" id="PF02838"/>
    </source>
</evidence>
<feature type="active site" description="Proton donor" evidence="6">
    <location>
        <position position="343"/>
    </location>
</feature>
<feature type="domain" description="Glycoside hydrolase family 20 catalytic" evidence="8">
    <location>
        <begin position="168"/>
        <end position="516"/>
    </location>
</feature>
<dbReference type="InterPro" id="IPR025705">
    <property type="entry name" value="Beta_hexosaminidase_sua/sub"/>
</dbReference>
<evidence type="ECO:0000313" key="10">
    <source>
        <dbReference type="EMBL" id="PNC17574.1"/>
    </source>
</evidence>
<organism evidence="10 11">
    <name type="scientific">Akkermansia muciniphila</name>
    <dbReference type="NCBI Taxonomy" id="239935"/>
    <lineage>
        <taxon>Bacteria</taxon>
        <taxon>Pseudomonadati</taxon>
        <taxon>Verrucomicrobiota</taxon>
        <taxon>Verrucomicrobiia</taxon>
        <taxon>Verrucomicrobiales</taxon>
        <taxon>Akkermansiaceae</taxon>
        <taxon>Akkermansia</taxon>
    </lineage>
</organism>
<feature type="chain" id="PRO_5014866921" description="beta-N-acetylhexosaminidase" evidence="7">
    <location>
        <begin position="25"/>
        <end position="547"/>
    </location>
</feature>
<evidence type="ECO:0000256" key="7">
    <source>
        <dbReference type="SAM" id="SignalP"/>
    </source>
</evidence>
<dbReference type="SUPFAM" id="SSF55545">
    <property type="entry name" value="beta-N-acetylhexosaminidase-like domain"/>
    <property type="match status" value="1"/>
</dbReference>
<dbReference type="InterPro" id="IPR029018">
    <property type="entry name" value="Hex-like_dom2"/>
</dbReference>
<keyword evidence="7" id="KW-0732">Signal</keyword>
<dbReference type="PANTHER" id="PTHR22600">
    <property type="entry name" value="BETA-HEXOSAMINIDASE"/>
    <property type="match status" value="1"/>
</dbReference>
<reference evidence="10 11" key="1">
    <citation type="journal article" date="2017" name="BMC Genomics">
        <title>Genome sequencing of 39 Akkermansia muciniphila isolates reveals its population structure, genomic and functional diverisity, and global distribution in mammalian gut microbiotas.</title>
        <authorList>
            <person name="Guo X."/>
            <person name="Li S."/>
            <person name="Zhang J."/>
            <person name="Wu F."/>
            <person name="Li X."/>
            <person name="Wu D."/>
            <person name="Zhang M."/>
            <person name="Ou Z."/>
            <person name="Jie Z."/>
            <person name="Yan Q."/>
            <person name="Li P."/>
            <person name="Yi J."/>
            <person name="Peng Y."/>
        </authorList>
    </citation>
    <scope>NUCLEOTIDE SEQUENCE [LARGE SCALE GENOMIC DNA]</scope>
    <source>
        <strain evidence="10 11">GP24</strain>
    </source>
</reference>
<dbReference type="AlphaFoldDB" id="A0A2N8HCI6"/>
<evidence type="ECO:0000256" key="5">
    <source>
        <dbReference type="ARBA" id="ARBA00023295"/>
    </source>
</evidence>
<evidence type="ECO:0000256" key="1">
    <source>
        <dbReference type="ARBA" id="ARBA00001231"/>
    </source>
</evidence>
<dbReference type="EC" id="3.2.1.52" evidence="3"/>
<accession>A0A2N8HCI6</accession>
<dbReference type="InterPro" id="IPR015882">
    <property type="entry name" value="HEX_bac_N"/>
</dbReference>
<dbReference type="EMBL" id="PJKA01000012">
    <property type="protein sequence ID" value="PNC17574.1"/>
    <property type="molecule type" value="Genomic_DNA"/>
</dbReference>
<dbReference type="PRINTS" id="PR00738">
    <property type="entry name" value="GLHYDRLASE20"/>
</dbReference>
<evidence type="ECO:0000256" key="4">
    <source>
        <dbReference type="ARBA" id="ARBA00022801"/>
    </source>
</evidence>
<evidence type="ECO:0000256" key="3">
    <source>
        <dbReference type="ARBA" id="ARBA00012663"/>
    </source>
</evidence>
<dbReference type="Gene3D" id="3.30.379.10">
    <property type="entry name" value="Chitobiase/beta-hexosaminidase domain 2-like"/>
    <property type="match status" value="1"/>
</dbReference>
<dbReference type="PROSITE" id="PS51257">
    <property type="entry name" value="PROKAR_LIPOPROTEIN"/>
    <property type="match status" value="1"/>
</dbReference>
<dbReference type="InterPro" id="IPR015883">
    <property type="entry name" value="Glyco_hydro_20_cat"/>
</dbReference>
<protein>
    <recommendedName>
        <fullName evidence="3">beta-N-acetylhexosaminidase</fullName>
        <ecNumber evidence="3">3.2.1.52</ecNumber>
    </recommendedName>
</protein>
<dbReference type="OrthoDB" id="177545at2"/>
<dbReference type="PANTHER" id="PTHR22600:SF57">
    <property type="entry name" value="BETA-N-ACETYLHEXOSAMINIDASE"/>
    <property type="match status" value="1"/>
</dbReference>
<evidence type="ECO:0000256" key="2">
    <source>
        <dbReference type="ARBA" id="ARBA00006285"/>
    </source>
</evidence>
<keyword evidence="4" id="KW-0378">Hydrolase</keyword>
<dbReference type="CDD" id="cd06563">
    <property type="entry name" value="GH20_chitobiase-like"/>
    <property type="match status" value="1"/>
</dbReference>
<dbReference type="GO" id="GO:0004563">
    <property type="term" value="F:beta-N-acetylhexosaminidase activity"/>
    <property type="evidence" value="ECO:0007669"/>
    <property type="project" value="UniProtKB-EC"/>
</dbReference>
<sequence>MMFRYVSPVFLFLLSGACCLTVNAQDQIIPRPVSVKIADKSEAKPVKLDGGTRIVCREKDAGFQRQARLLRQFLSGGTGLPLAGMGGTGAIRIEKDASLKQYGPEAYRLEAAPGNIVIKAAAPKGVYYAGQSLAQMLPAAFFDDGADKGAVSWTVAEKPFSMLDYPRFAWRAFMLDEARHFFGEEEVKRLIDQMGLLKMNILHWHLSDDAGWRIQIKKYPKLTSIGSKRRDTEIETWGSGKYAGRPHEGFYTQEQIRRIVCYAADRNITIVPEIDIPGHSAAATFSYPELKLSAKPVTEIPVSFNDGTAFDPTNERTYQFLGDVMTELAALFPSGIIHIGGDEVRYKKYWAGVPHIEEFMKKKGIRNFPDLQIMFTNRISGMLAKKGIRMIGWNEILGSDVHNDGGQGAALGKLDGKAIIHFWYGSDKIATKAVEDGHQVVNSTSHMTYMNKGYDKLPLSKSYSFEPVFAGLKPEQQQNVIGLGCQVWTEWIADVDKLHRHVFPRIAAYAETGWTRKEDKNFQDFQRRLPGYEKILDALKIKHGEEK</sequence>